<keyword evidence="1" id="KW-1133">Transmembrane helix</keyword>
<name>A0A5C4RTY3_9GAMM</name>
<dbReference type="SUPFAM" id="SSF82866">
    <property type="entry name" value="Multidrug efflux transporter AcrB transmembrane domain"/>
    <property type="match status" value="2"/>
</dbReference>
<feature type="transmembrane region" description="Helical" evidence="1">
    <location>
        <begin position="744"/>
        <end position="762"/>
    </location>
</feature>
<dbReference type="AlphaFoldDB" id="A0A5C4RTY3"/>
<gene>
    <name evidence="2" type="ORF">E1B00_02440</name>
</gene>
<feature type="transmembrane region" description="Helical" evidence="1">
    <location>
        <begin position="285"/>
        <end position="306"/>
    </location>
</feature>
<evidence type="ECO:0000256" key="1">
    <source>
        <dbReference type="SAM" id="Phobius"/>
    </source>
</evidence>
<dbReference type="InterPro" id="IPR050545">
    <property type="entry name" value="Mycobact_MmpL"/>
</dbReference>
<feature type="transmembrane region" description="Helical" evidence="1">
    <location>
        <begin position="259"/>
        <end position="278"/>
    </location>
</feature>
<keyword evidence="3" id="KW-1185">Reference proteome</keyword>
<dbReference type="Gene3D" id="1.20.1640.10">
    <property type="entry name" value="Multidrug efflux transporter AcrB transmembrane domain"/>
    <property type="match status" value="2"/>
</dbReference>
<organism evidence="2 3">
    <name type="scientific">Arenimonas terrae</name>
    <dbReference type="NCBI Taxonomy" id="2546226"/>
    <lineage>
        <taxon>Bacteria</taxon>
        <taxon>Pseudomonadati</taxon>
        <taxon>Pseudomonadota</taxon>
        <taxon>Gammaproteobacteria</taxon>
        <taxon>Lysobacterales</taxon>
        <taxon>Lysobacteraceae</taxon>
        <taxon>Arenimonas</taxon>
    </lineage>
</organism>
<feature type="transmembrane region" description="Helical" evidence="1">
    <location>
        <begin position="718"/>
        <end position="738"/>
    </location>
</feature>
<feature type="transmembrane region" description="Helical" evidence="1">
    <location>
        <begin position="690"/>
        <end position="711"/>
    </location>
</feature>
<sequence length="776" mass="82346">MTEARRPRPRFWPALALAWLLAVAALGAHQIGFWREARLDSDVMALLPGEGDDAQLQAANERIAGAATRQVVVLLGSEDWKRSRAAAEAFLAALAPQDQLLRPITGQDEALAAAVDFYAPHRRGLLTPTQREQLRGTAPEAWVEPALARLYGPGPGGGLGQWQDDPLGLWPDWWQARAGRGLQPRDGLLALEAEGKHWALLRFESRASAFRLDGERRLQDALDRAAAAAARSGGADIELLQGGVPLHAEAAAVQASREVNTIGLGSLLAVIALVWLAFRSPRPILLVSASLLIGCAAGVTATALVFGKVHLLTLVFGASLVGVAEDYGIHWFATRQGQPGVAPRSLMRQLLPGLFLALATSVLAYLALAIAPFPGLRQMALFSAAGLGAAFLTVVLWFPWLDRAAPRPSSFAAKVGASLAGWPRWRPTRAGLVLAALAAAFALGGLLRLQVNDDLRSLQSSPPALVGQEIRIGRLLGLPSPAQFFLVDAPDAEALLQAEEALTARLHALKAQGRLGGWRAVSDWLPSLARQRQDHALSQAAETAVLTRLGALLGEASPPAPPPAAHLAPDDWLAHPVSEPLRPLWLGPVQSQWGSVVMLEGLAVDGLDELEAAAAGLPGVRWIDRTARISDVLGHYRRMMSGLLVAGYAAVGLALFLRFRRQAWRALLPTALAALLTLAVLGWAGVPLQLFGVLAQLLLLGFGVDYGIFLLEHRDDPSSWLAVSLGAASTLLAFGLLALSATPALHGFGLSLGLGIALVWMLSPCFRPAPIAPASH</sequence>
<dbReference type="RefSeq" id="WP_139445264.1">
    <property type="nucleotide sequence ID" value="NZ_SMDR01000001.1"/>
</dbReference>
<dbReference type="Proteomes" id="UP000305760">
    <property type="component" value="Unassembled WGS sequence"/>
</dbReference>
<comment type="caution">
    <text evidence="2">The sequence shown here is derived from an EMBL/GenBank/DDBJ whole genome shotgun (WGS) entry which is preliminary data.</text>
</comment>
<dbReference type="EMBL" id="SMDR01000001">
    <property type="protein sequence ID" value="TNJ34666.1"/>
    <property type="molecule type" value="Genomic_DNA"/>
</dbReference>
<evidence type="ECO:0000313" key="2">
    <source>
        <dbReference type="EMBL" id="TNJ34666.1"/>
    </source>
</evidence>
<proteinExistence type="predicted"/>
<feature type="transmembrane region" description="Helical" evidence="1">
    <location>
        <begin position="432"/>
        <end position="451"/>
    </location>
</feature>
<keyword evidence="1" id="KW-0812">Transmembrane</keyword>
<keyword evidence="1" id="KW-0472">Membrane</keyword>
<feature type="transmembrane region" description="Helical" evidence="1">
    <location>
        <begin position="666"/>
        <end position="684"/>
    </location>
</feature>
<dbReference type="GO" id="GO:0005886">
    <property type="term" value="C:plasma membrane"/>
    <property type="evidence" value="ECO:0007669"/>
    <property type="project" value="TreeGrafter"/>
</dbReference>
<feature type="transmembrane region" description="Helical" evidence="1">
    <location>
        <begin position="312"/>
        <end position="333"/>
    </location>
</feature>
<dbReference type="PANTHER" id="PTHR33406:SF13">
    <property type="entry name" value="MEMBRANE PROTEIN YDFJ"/>
    <property type="match status" value="1"/>
</dbReference>
<evidence type="ECO:0000313" key="3">
    <source>
        <dbReference type="Proteomes" id="UP000305760"/>
    </source>
</evidence>
<reference evidence="2 3" key="1">
    <citation type="submission" date="2019-03" db="EMBL/GenBank/DDBJ databases">
        <title>Arenimonas daejeonensis sp. nov., isolated from compost.</title>
        <authorList>
            <person name="Jeon C.O."/>
        </authorList>
    </citation>
    <scope>NUCLEOTIDE SEQUENCE [LARGE SCALE GENOMIC DNA]</scope>
    <source>
        <strain evidence="2 3">R29</strain>
    </source>
</reference>
<dbReference type="PANTHER" id="PTHR33406">
    <property type="entry name" value="MEMBRANE PROTEIN MJ1562-RELATED"/>
    <property type="match status" value="1"/>
</dbReference>
<feature type="transmembrane region" description="Helical" evidence="1">
    <location>
        <begin position="639"/>
        <end position="659"/>
    </location>
</feature>
<feature type="transmembrane region" description="Helical" evidence="1">
    <location>
        <begin position="379"/>
        <end position="401"/>
    </location>
</feature>
<dbReference type="OrthoDB" id="9780358at2"/>
<accession>A0A5C4RTY3</accession>
<feature type="transmembrane region" description="Helical" evidence="1">
    <location>
        <begin position="354"/>
        <end position="373"/>
    </location>
</feature>
<evidence type="ECO:0008006" key="4">
    <source>
        <dbReference type="Google" id="ProtNLM"/>
    </source>
</evidence>
<protein>
    <recommendedName>
        <fullName evidence="4">Membrane transport protein MMPL domain-containing protein</fullName>
    </recommendedName>
</protein>